<proteinExistence type="predicted"/>
<accession>A0A0H4T7H6</accession>
<dbReference type="Gene3D" id="3.40.140.10">
    <property type="entry name" value="Cytidine Deaminase, domain 2"/>
    <property type="match status" value="1"/>
</dbReference>
<name>A0A0H4T7H6_9BACT</name>
<evidence type="ECO:0000313" key="2">
    <source>
        <dbReference type="EMBL" id="AKQ02387.1"/>
    </source>
</evidence>
<dbReference type="Pfam" id="PF00383">
    <property type="entry name" value="dCMP_cyt_deam_1"/>
    <property type="match status" value="1"/>
</dbReference>
<dbReference type="SUPFAM" id="SSF53927">
    <property type="entry name" value="Cytidine deaminase-like"/>
    <property type="match status" value="1"/>
</dbReference>
<dbReference type="EMBL" id="KT007000">
    <property type="protein sequence ID" value="AKQ02387.1"/>
    <property type="molecule type" value="Genomic_DNA"/>
</dbReference>
<organism evidence="2">
    <name type="scientific">uncultured Parcubacteria bacterium Rifle_16ft_4_minimus_37647</name>
    <dbReference type="NCBI Taxonomy" id="1665140"/>
    <lineage>
        <taxon>Bacteria</taxon>
        <taxon>Candidatus Parcubacteria</taxon>
        <taxon>environmental samples</taxon>
    </lineage>
</organism>
<sequence length="165" mass="18300">MASEKIEYPYIPEGRTILYVRENDRFMLAAKELAKKYRSNLAQPGGVVIVQGEEIIGVGSIGNNPAHIAGCVRVTLNMLTGQGYELCAGCDPKNHSEPSAIRDAVAHGHNTPGADLYLWGHWWCCEPCWDAISKAGIKDIYLMEGSERLFNKNHPDNIVGRQFEI</sequence>
<feature type="domain" description="CMP/dCMP-type deaminase" evidence="1">
    <location>
        <begin position="21"/>
        <end position="165"/>
    </location>
</feature>
<dbReference type="PROSITE" id="PS51747">
    <property type="entry name" value="CYT_DCMP_DEAMINASES_2"/>
    <property type="match status" value="1"/>
</dbReference>
<reference evidence="2" key="1">
    <citation type="journal article" date="2015" name="ISME J.">
        <title>Aquifer environment selects for microbial species cohorts in sediment and groundwater.</title>
        <authorList>
            <person name="Hug L.A."/>
            <person name="Thomas B.C."/>
            <person name="Brown C.T."/>
            <person name="Frischkorn K.R."/>
            <person name="Williams K.H."/>
            <person name="Tringe S.G."/>
            <person name="Banfield J.F."/>
        </authorList>
    </citation>
    <scope>NUCLEOTIDE SEQUENCE</scope>
</reference>
<dbReference type="AlphaFoldDB" id="A0A0H4T7H6"/>
<dbReference type="InterPro" id="IPR016193">
    <property type="entry name" value="Cytidine_deaminase-like"/>
</dbReference>
<evidence type="ECO:0000259" key="1">
    <source>
        <dbReference type="PROSITE" id="PS51747"/>
    </source>
</evidence>
<dbReference type="GO" id="GO:0003824">
    <property type="term" value="F:catalytic activity"/>
    <property type="evidence" value="ECO:0007669"/>
    <property type="project" value="InterPro"/>
</dbReference>
<protein>
    <recommendedName>
        <fullName evidence="1">CMP/dCMP-type deaminase domain-containing protein</fullName>
    </recommendedName>
</protein>
<dbReference type="InterPro" id="IPR002125">
    <property type="entry name" value="CMP_dCMP_dom"/>
</dbReference>